<dbReference type="EMBL" id="JBBKTX010000006">
    <property type="protein sequence ID" value="MFK4752105.1"/>
    <property type="molecule type" value="Genomic_DNA"/>
</dbReference>
<accession>A0ABW8NGM0</accession>
<proteinExistence type="predicted"/>
<organism evidence="2 3">
    <name type="scientific">Oceanobacter antarcticus</name>
    <dbReference type="NCBI Taxonomy" id="3133425"/>
    <lineage>
        <taxon>Bacteria</taxon>
        <taxon>Pseudomonadati</taxon>
        <taxon>Pseudomonadota</taxon>
        <taxon>Gammaproteobacteria</taxon>
        <taxon>Oceanospirillales</taxon>
        <taxon>Oceanospirillaceae</taxon>
        <taxon>Oceanobacter</taxon>
    </lineage>
</organism>
<gene>
    <name evidence="2" type="ORF">WG929_06760</name>
</gene>
<evidence type="ECO:0000313" key="3">
    <source>
        <dbReference type="Proteomes" id="UP001620597"/>
    </source>
</evidence>
<feature type="region of interest" description="Disordered" evidence="1">
    <location>
        <begin position="402"/>
        <end position="477"/>
    </location>
</feature>
<keyword evidence="3" id="KW-1185">Reference proteome</keyword>
<comment type="caution">
    <text evidence="2">The sequence shown here is derived from an EMBL/GenBank/DDBJ whole genome shotgun (WGS) entry which is preliminary data.</text>
</comment>
<protein>
    <submittedName>
        <fullName evidence="2">Uncharacterized protein</fullName>
    </submittedName>
</protein>
<reference evidence="2 3" key="1">
    <citation type="submission" date="2024-03" db="EMBL/GenBank/DDBJ databases">
        <title>High-quality draft genome sequence of Oceanobacter sp. wDCs-4.</title>
        <authorList>
            <person name="Dong C."/>
        </authorList>
    </citation>
    <scope>NUCLEOTIDE SEQUENCE [LARGE SCALE GENOMIC DNA]</scope>
    <source>
        <strain evidence="3">wDCs-4</strain>
    </source>
</reference>
<evidence type="ECO:0000313" key="2">
    <source>
        <dbReference type="EMBL" id="MFK4752105.1"/>
    </source>
</evidence>
<evidence type="ECO:0000256" key="1">
    <source>
        <dbReference type="SAM" id="MobiDB-lite"/>
    </source>
</evidence>
<dbReference type="Proteomes" id="UP001620597">
    <property type="component" value="Unassembled WGS sequence"/>
</dbReference>
<sequence>MLLVCCSLASTVLAEVVTVSKSQTHLEDYQTYDQPNTYVVDENPMARHKFKADRLEGKRGQEAVLVIQTEKTASPRPTVAPVVRSTPVKVSATSTPVTSTAKKTVAAKKADPSPAPTALPVIKRKSSFELPVPPPELSGVATGSDATMDSTPADASVYSHAANAPGIQDSAVDSTGIEPRVFAEQSPGAVSDGADSTADMIKPHGSENPVTGDELMEILAGSVYQPAVSPIASETRHETSQVIKLLPPEQMKQLQSRQSVQRQEVVELQGSQSLGMVDGQDIGHQQAAKISYLPPEALESDRQFSAVKTTSVSANTPRGYASSEIVEVAPTPSGELVTRAGSRTDSGMSRLPVSTVTSRGIIPTPASSLTFSRKTPVTETLTKDTATAAKVVPSVAAPPKEVPVDLPRWNPNRDLNNPGASAVKSRDSGVASKAEPVQKTVPDKQAVSQPAPVKPVKADPGASGGAALSSTAISKQDSVMQIMTREGSGQVVYRSGQ</sequence>
<dbReference type="RefSeq" id="WP_416205434.1">
    <property type="nucleotide sequence ID" value="NZ_JBBKTX010000006.1"/>
</dbReference>
<name>A0ABW8NGM0_9GAMM</name>